<dbReference type="EMBL" id="BMMV01000036">
    <property type="protein sequence ID" value="GGK28162.1"/>
    <property type="molecule type" value="Genomic_DNA"/>
</dbReference>
<proteinExistence type="predicted"/>
<reference evidence="3" key="1">
    <citation type="journal article" date="2019" name="Int. J. Syst. Evol. Microbiol.">
        <title>The Global Catalogue of Microorganisms (GCM) 10K type strain sequencing project: providing services to taxonomists for standard genome sequencing and annotation.</title>
        <authorList>
            <consortium name="The Broad Institute Genomics Platform"/>
            <consortium name="The Broad Institute Genome Sequencing Center for Infectious Disease"/>
            <person name="Wu L."/>
            <person name="Ma J."/>
        </authorList>
    </citation>
    <scope>NUCLEOTIDE SEQUENCE [LARGE SCALE GENOMIC DNA]</scope>
    <source>
        <strain evidence="3">CGMCC 4.7275</strain>
    </source>
</reference>
<accession>A0ABQ2EZC3</accession>
<gene>
    <name evidence="2" type="ORF">GCM10011583_70190</name>
</gene>
<feature type="compositionally biased region" description="Basic residues" evidence="1">
    <location>
        <begin position="9"/>
        <end position="18"/>
    </location>
</feature>
<comment type="caution">
    <text evidence="2">The sequence shown here is derived from an EMBL/GenBank/DDBJ whole genome shotgun (WGS) entry which is preliminary data.</text>
</comment>
<protein>
    <submittedName>
        <fullName evidence="2">Uncharacterized protein</fullName>
    </submittedName>
</protein>
<organism evidence="2 3">
    <name type="scientific">Streptomyces camponoticapitis</name>
    <dbReference type="NCBI Taxonomy" id="1616125"/>
    <lineage>
        <taxon>Bacteria</taxon>
        <taxon>Bacillati</taxon>
        <taxon>Actinomycetota</taxon>
        <taxon>Actinomycetes</taxon>
        <taxon>Kitasatosporales</taxon>
        <taxon>Streptomycetaceae</taxon>
        <taxon>Streptomyces</taxon>
    </lineage>
</organism>
<sequence length="139" mass="15134">MDRTDQRTPHRTHSHHGHPPADRIRLDQTINGHHINWPTPHGETGLRLHLAAAVGATIVRSSPIWTLWGGNTTEQPARTIEISRHTPAAVPQGLAYELALTHPVPTAHAPKATRNGHEALRTAARTAPPTAAGHPIRSR</sequence>
<feature type="region of interest" description="Disordered" evidence="1">
    <location>
        <begin position="1"/>
        <end position="22"/>
    </location>
</feature>
<dbReference type="Proteomes" id="UP000660265">
    <property type="component" value="Unassembled WGS sequence"/>
</dbReference>
<keyword evidence="3" id="KW-1185">Reference proteome</keyword>
<name>A0ABQ2EZC3_9ACTN</name>
<evidence type="ECO:0000313" key="2">
    <source>
        <dbReference type="EMBL" id="GGK28162.1"/>
    </source>
</evidence>
<evidence type="ECO:0000313" key="3">
    <source>
        <dbReference type="Proteomes" id="UP000660265"/>
    </source>
</evidence>
<evidence type="ECO:0000256" key="1">
    <source>
        <dbReference type="SAM" id="MobiDB-lite"/>
    </source>
</evidence>